<name>A0A1F7YGX5_9BACT</name>
<feature type="domain" description="AAA" evidence="1">
    <location>
        <begin position="36"/>
        <end position="162"/>
    </location>
</feature>
<dbReference type="AlphaFoldDB" id="A0A1F7YGX5"/>
<evidence type="ECO:0000313" key="3">
    <source>
        <dbReference type="EMBL" id="OGM25858.1"/>
    </source>
</evidence>
<dbReference type="SUPFAM" id="SSF52540">
    <property type="entry name" value="P-loop containing nucleoside triphosphate hydrolases"/>
    <property type="match status" value="1"/>
</dbReference>
<comment type="caution">
    <text evidence="3">The sequence shown here is derived from an EMBL/GenBank/DDBJ whole genome shotgun (WGS) entry which is preliminary data.</text>
</comment>
<protein>
    <recommendedName>
        <fullName evidence="5">AAA+ ATPase domain-containing protein</fullName>
    </recommendedName>
</protein>
<dbReference type="InterPro" id="IPR041682">
    <property type="entry name" value="AAA_14"/>
</dbReference>
<organism evidence="3 4">
    <name type="scientific">Candidatus Woesebacteria bacterium RIFCSPHIGHO2_01_FULL_39_28</name>
    <dbReference type="NCBI Taxonomy" id="1802496"/>
    <lineage>
        <taxon>Bacteria</taxon>
        <taxon>Candidatus Woeseibacteriota</taxon>
    </lineage>
</organism>
<dbReference type="InterPro" id="IPR027417">
    <property type="entry name" value="P-loop_NTPase"/>
</dbReference>
<evidence type="ECO:0008006" key="5">
    <source>
        <dbReference type="Google" id="ProtNLM"/>
    </source>
</evidence>
<gene>
    <name evidence="3" type="ORF">A2627_02810</name>
</gene>
<dbReference type="PANTHER" id="PTHR33295:SF8">
    <property type="entry name" value="AAA+ ATPASE DOMAIN-CONTAINING PROTEIN"/>
    <property type="match status" value="1"/>
</dbReference>
<dbReference type="PANTHER" id="PTHR33295">
    <property type="entry name" value="ATPASE"/>
    <property type="match status" value="1"/>
</dbReference>
<evidence type="ECO:0000313" key="4">
    <source>
        <dbReference type="Proteomes" id="UP000178851"/>
    </source>
</evidence>
<accession>A0A1F7YGX5</accession>
<proteinExistence type="predicted"/>
<dbReference type="EMBL" id="MGGI01000019">
    <property type="protein sequence ID" value="OGM25858.1"/>
    <property type="molecule type" value="Genomic_DNA"/>
</dbReference>
<evidence type="ECO:0000259" key="2">
    <source>
        <dbReference type="Pfam" id="PF13635"/>
    </source>
</evidence>
<dbReference type="Proteomes" id="UP000178851">
    <property type="component" value="Unassembled WGS sequence"/>
</dbReference>
<dbReference type="InterPro" id="IPR025420">
    <property type="entry name" value="DUF4143"/>
</dbReference>
<reference evidence="3 4" key="1">
    <citation type="journal article" date="2016" name="Nat. Commun.">
        <title>Thousands of microbial genomes shed light on interconnected biogeochemical processes in an aquifer system.</title>
        <authorList>
            <person name="Anantharaman K."/>
            <person name="Brown C.T."/>
            <person name="Hug L.A."/>
            <person name="Sharon I."/>
            <person name="Castelle C.J."/>
            <person name="Probst A.J."/>
            <person name="Thomas B.C."/>
            <person name="Singh A."/>
            <person name="Wilkins M.J."/>
            <person name="Karaoz U."/>
            <person name="Brodie E.L."/>
            <person name="Williams K.H."/>
            <person name="Hubbard S.S."/>
            <person name="Banfield J.F."/>
        </authorList>
    </citation>
    <scope>NUCLEOTIDE SEQUENCE [LARGE SCALE GENOMIC DNA]</scope>
</reference>
<sequence>MKQLLENIIKEWWARPLPTILPREVNLLDYADLKVRKVITITGFRRSGKTFSLLDFAQKVGKENCVYLNLEDERLPKEVRVLTTLLDVLTELSGSKGYFLLMDEIQNIPDWETWARRVVETTSHKLFVTGISSKLSSSELPTQLRGRFLTVLVKPLSFKEFLTFKNVDIKITPKSLLLNLTREYLTYGGFPEIVLVDEGKKPLILDEYYQTFLTRDIVERHSLRNREMMKSLILLLLNSSHYTASKLANSLKGIGLKCGKSTVTRYLNFLEGSFFLKSIKLHTPSIKNRLKAERKPYFIDNYFIFRYSNEFSKNRGRLMENIVYSNLDQQHVYYWKDYRNHEVDFILREEERTLALVQVSFVSGGEEISERETSNLIKAANQVKTDKLFLVTWDFERELKLGKLKVRCIPLYKFLLDEYLN</sequence>
<feature type="domain" description="DUF4143" evidence="2">
    <location>
        <begin position="215"/>
        <end position="359"/>
    </location>
</feature>
<dbReference type="Pfam" id="PF13635">
    <property type="entry name" value="DUF4143"/>
    <property type="match status" value="1"/>
</dbReference>
<evidence type="ECO:0000259" key="1">
    <source>
        <dbReference type="Pfam" id="PF13173"/>
    </source>
</evidence>
<dbReference type="Pfam" id="PF13173">
    <property type="entry name" value="AAA_14"/>
    <property type="match status" value="1"/>
</dbReference>